<feature type="compositionally biased region" description="Basic and acidic residues" evidence="1">
    <location>
        <begin position="68"/>
        <end position="79"/>
    </location>
</feature>
<dbReference type="AlphaFoldDB" id="A0AAV4WWN0"/>
<dbReference type="Proteomes" id="UP001054837">
    <property type="component" value="Unassembled WGS sequence"/>
</dbReference>
<name>A0AAV4WWN0_9ARAC</name>
<evidence type="ECO:0000313" key="4">
    <source>
        <dbReference type="Proteomes" id="UP001054837"/>
    </source>
</evidence>
<feature type="region of interest" description="Disordered" evidence="1">
    <location>
        <begin position="67"/>
        <end position="132"/>
    </location>
</feature>
<evidence type="ECO:0000313" key="3">
    <source>
        <dbReference type="EMBL" id="GIY87307.1"/>
    </source>
</evidence>
<feature type="chain" id="PRO_5043719324" evidence="2">
    <location>
        <begin position="22"/>
        <end position="132"/>
    </location>
</feature>
<feature type="compositionally biased region" description="Acidic residues" evidence="1">
    <location>
        <begin position="80"/>
        <end position="97"/>
    </location>
</feature>
<keyword evidence="2" id="KW-0732">Signal</keyword>
<accession>A0AAV4WWN0</accession>
<proteinExistence type="predicted"/>
<dbReference type="EMBL" id="BPLQ01015326">
    <property type="protein sequence ID" value="GIY87307.1"/>
    <property type="molecule type" value="Genomic_DNA"/>
</dbReference>
<organism evidence="3 4">
    <name type="scientific">Caerostris darwini</name>
    <dbReference type="NCBI Taxonomy" id="1538125"/>
    <lineage>
        <taxon>Eukaryota</taxon>
        <taxon>Metazoa</taxon>
        <taxon>Ecdysozoa</taxon>
        <taxon>Arthropoda</taxon>
        <taxon>Chelicerata</taxon>
        <taxon>Arachnida</taxon>
        <taxon>Araneae</taxon>
        <taxon>Araneomorphae</taxon>
        <taxon>Entelegynae</taxon>
        <taxon>Araneoidea</taxon>
        <taxon>Araneidae</taxon>
        <taxon>Caerostris</taxon>
    </lineage>
</organism>
<reference evidence="3 4" key="1">
    <citation type="submission" date="2021-06" db="EMBL/GenBank/DDBJ databases">
        <title>Caerostris darwini draft genome.</title>
        <authorList>
            <person name="Kono N."/>
            <person name="Arakawa K."/>
        </authorList>
    </citation>
    <scope>NUCLEOTIDE SEQUENCE [LARGE SCALE GENOMIC DNA]</scope>
</reference>
<feature type="signal peptide" evidence="2">
    <location>
        <begin position="1"/>
        <end position="21"/>
    </location>
</feature>
<evidence type="ECO:0000256" key="2">
    <source>
        <dbReference type="SAM" id="SignalP"/>
    </source>
</evidence>
<protein>
    <submittedName>
        <fullName evidence="3">Uncharacterized protein</fullName>
    </submittedName>
</protein>
<evidence type="ECO:0000256" key="1">
    <source>
        <dbReference type="SAM" id="MobiDB-lite"/>
    </source>
</evidence>
<keyword evidence="4" id="KW-1185">Reference proteome</keyword>
<gene>
    <name evidence="3" type="ORF">CDAR_431141</name>
</gene>
<comment type="caution">
    <text evidence="3">The sequence shown here is derived from an EMBL/GenBank/DDBJ whole genome shotgun (WGS) entry which is preliminary data.</text>
</comment>
<sequence>MKSSIPVLLLLFGWIASFGNCDRSYRIIEKTNNNEKPGKEDEQCMAEIRQACGASECCRKLFQLQKSQGDEKHVSKMEDEYSNTDEIPDGDDDEEENQSGPPSFTNDYPDKRGAFMKADAEGEPGDMNKKKT</sequence>